<dbReference type="InterPro" id="IPR037523">
    <property type="entry name" value="VOC_core"/>
</dbReference>
<organism evidence="5 6">
    <name type="scientific">Sphingorhabdus arenilitoris</name>
    <dbReference type="NCBI Taxonomy" id="1490041"/>
    <lineage>
        <taxon>Bacteria</taxon>
        <taxon>Pseudomonadati</taxon>
        <taxon>Pseudomonadota</taxon>
        <taxon>Alphaproteobacteria</taxon>
        <taxon>Sphingomonadales</taxon>
        <taxon>Sphingomonadaceae</taxon>
        <taxon>Sphingorhabdus</taxon>
    </lineage>
</organism>
<accession>A0ABV8RFW8</accession>
<dbReference type="Pfam" id="PF00903">
    <property type="entry name" value="Glyoxalase"/>
    <property type="match status" value="1"/>
</dbReference>
<evidence type="ECO:0000256" key="2">
    <source>
        <dbReference type="ARBA" id="ARBA00021572"/>
    </source>
</evidence>
<dbReference type="RefSeq" id="WP_381422915.1">
    <property type="nucleotide sequence ID" value="NZ_JBHSDH010000013.1"/>
</dbReference>
<dbReference type="Gene3D" id="3.10.180.10">
    <property type="entry name" value="2,3-Dihydroxybiphenyl 1,2-Dioxygenase, domain 1"/>
    <property type="match status" value="1"/>
</dbReference>
<evidence type="ECO:0000256" key="1">
    <source>
        <dbReference type="ARBA" id="ARBA00011051"/>
    </source>
</evidence>
<dbReference type="InterPro" id="IPR029068">
    <property type="entry name" value="Glyas_Bleomycin-R_OHBP_Dase"/>
</dbReference>
<name>A0ABV8RFW8_9SPHN</name>
<evidence type="ECO:0000313" key="5">
    <source>
        <dbReference type="EMBL" id="MFC4292322.1"/>
    </source>
</evidence>
<dbReference type="Proteomes" id="UP001595887">
    <property type="component" value="Unassembled WGS sequence"/>
</dbReference>
<evidence type="ECO:0000313" key="6">
    <source>
        <dbReference type="Proteomes" id="UP001595887"/>
    </source>
</evidence>
<keyword evidence="3" id="KW-0046">Antibiotic resistance</keyword>
<evidence type="ECO:0000256" key="3">
    <source>
        <dbReference type="ARBA" id="ARBA00023251"/>
    </source>
</evidence>
<evidence type="ECO:0000259" key="4">
    <source>
        <dbReference type="PROSITE" id="PS51819"/>
    </source>
</evidence>
<dbReference type="CDD" id="cd08350">
    <property type="entry name" value="BLMT_like"/>
    <property type="match status" value="1"/>
</dbReference>
<dbReference type="InterPro" id="IPR004360">
    <property type="entry name" value="Glyas_Fos-R_dOase_dom"/>
</dbReference>
<protein>
    <recommendedName>
        <fullName evidence="2">Bleomycin resistance protein</fullName>
    </recommendedName>
</protein>
<sequence>MANQATPNLPSRDFEVTEAFYSRLGFEVSYRAEGWMILENGAICLEFFPYPDLDPANSSFGSCLRLDDVDTFFQTCQKAGIPQQQTGFPRIHAPKLEQSGMVIGYLLDPDGSLLRLVQNPD</sequence>
<dbReference type="SUPFAM" id="SSF54593">
    <property type="entry name" value="Glyoxalase/Bleomycin resistance protein/Dihydroxybiphenyl dioxygenase"/>
    <property type="match status" value="1"/>
</dbReference>
<feature type="domain" description="VOC" evidence="4">
    <location>
        <begin position="1"/>
        <end position="119"/>
    </location>
</feature>
<comment type="caution">
    <text evidence="5">The sequence shown here is derived from an EMBL/GenBank/DDBJ whole genome shotgun (WGS) entry which is preliminary data.</text>
</comment>
<keyword evidence="6" id="KW-1185">Reference proteome</keyword>
<dbReference type="InterPro" id="IPR000335">
    <property type="entry name" value="Bleomycin-R"/>
</dbReference>
<dbReference type="PRINTS" id="PR00311">
    <property type="entry name" value="BLEOMYCINRST"/>
</dbReference>
<reference evidence="6" key="1">
    <citation type="journal article" date="2019" name="Int. J. Syst. Evol. Microbiol.">
        <title>The Global Catalogue of Microorganisms (GCM) 10K type strain sequencing project: providing services to taxonomists for standard genome sequencing and annotation.</title>
        <authorList>
            <consortium name="The Broad Institute Genomics Platform"/>
            <consortium name="The Broad Institute Genome Sequencing Center for Infectious Disease"/>
            <person name="Wu L."/>
            <person name="Ma J."/>
        </authorList>
    </citation>
    <scope>NUCLEOTIDE SEQUENCE [LARGE SCALE GENOMIC DNA]</scope>
    <source>
        <strain evidence="6">CECT 8531</strain>
    </source>
</reference>
<dbReference type="EMBL" id="JBHSDH010000013">
    <property type="protein sequence ID" value="MFC4292322.1"/>
    <property type="molecule type" value="Genomic_DNA"/>
</dbReference>
<gene>
    <name evidence="5" type="ORF">ACFOWX_07830</name>
</gene>
<comment type="similarity">
    <text evidence="1">Belongs to the bleomycin resistance protein family.</text>
</comment>
<dbReference type="PROSITE" id="PS51819">
    <property type="entry name" value="VOC"/>
    <property type="match status" value="1"/>
</dbReference>
<proteinExistence type="inferred from homology"/>